<evidence type="ECO:0000256" key="1">
    <source>
        <dbReference type="ARBA" id="ARBA00004496"/>
    </source>
</evidence>
<dbReference type="PANTHER" id="PTHR22605">
    <property type="entry name" value="RZ-TYPE DOMAIN-CONTAINING PROTEIN"/>
    <property type="match status" value="1"/>
</dbReference>
<sequence length="1816" mass="209748">MYGKSAGEILSGKKKPEKQTKTTTATDENTEIETIAQDESETQLFDQKEFNIKEFILSCIHKALACLKDPPTDSGRTTERLNIVLNLFENHDRPNAVLTGVAEHTTKIIREREESHKTISSVNWLNVVASKSENIKRAGTFRKSVSQGLESRVIPILAGIISFIDTNRNLDILIRNDEQNQIWQTDLWLHFINDPELTQLNYATIVSPKQQELQEVFVKTTSTTGKVFSATMPFSWLIYNQIDEALTNTKETLQDNENILDLILKAADIFKDFPVGKLLLSIDGVSTHAILECYIRDFVHMVYPIQTEDECNLVCEGVAISCRRLLRGEYGKLLPSLFGCHVAYSSQATRFKNFSHIVCVWPDCSEKIVAFQQKEANNLVTDEENTLDILALQLLIDDLRPARESLNKPETRNEWLQKVCQYRPVVERIFGHFKQDILNQEFIYEGRCQEGLNQARYIWTRTFIVKLFIENVCISNEDEGKEIIRCIALWTKLGRTDADLKALPTFEAIETYLKQRNESVLSQCFGILLKCSACGYTISSFPSKATIENLTKYKDFRIRCNSFFMEVVSQLCFAEGTPPSPEVIKKLQSYIIGQSENEREEKLVSKELTVFQDSIDPTPVVRSFLLQQLMQTSGVDIEEHLTTYFERTSQLVTSVGKQEELVELCLLILQCMEDSIHQKLQQYCDTEEEITLTTRMIREANNAIGCNDIGMLEKIKNIAKIKFSLSVVANYVQKICGISQRRIPITGHLKSLFETAGQLCQDCLCPWPRKYFVKYLCRSFGIDTYQAVQDNLDFLRWVQIPDLKGKEVKECHDRYIVCGDKYKAIREAVVAAGISQNETELQEALLVEHKDAWQTRVMVLLALHREVAMNNIHTVDQKFSDQGYLILMETVSKHVLFKDQNEFPTTIMRNQLWKDPKFNIYCEMNLTQQNITCLLTHYLLMMMEIPEKQSILSPMKNIALFPENMINAYFPTMPQDEALYVTEALLQARQGTGENPVLFKCPNGHPYIIGDCGRPYYIDTCNVCGEKIGGRQHKAFQGNVKYKGDTTATGHILGRARDRSQNQAVAQDRNLDKSSLVLLRLFTHMSMFVGYNSKPEEVLQSIRVNPEMQLPEVSDFLLEHIGFDLECLHRILGKSHDDIFLLIHRIIARIMEKHTMSVIGEVIPLEWCQLTKNDARIKWEQEFAKRYITPILKKLDNKLKKCNDEILIDKRLGSDPLLQLLYETDIPSEMIDITQLQDISAVWRYRARISVDHLTQMLNSSQQQCPVLSVFLEEESILRALRFIPSIQRLQKTEVLQSIRVNPEMQLPEVSDFLLEHIGFDLECLHRILGKAMMISFAYSSYNCKNYGKAYNECNSSKIFLPGWGSRDRLFRVYHLTQIFNLRTRASVSYVLSVFLEEESILRALRFIPSIQRLQKLLMIRYNRKLDKNEGTSLQIDVIEEHMEKERRLEEFRTLLCDYTEAWECVVQSLESYNFYWKMQNSFLGKYCMEIQKMFDSLPRVHVKDISSAHLISYHPDKDLLPMVLANCNYSFEVGHGTKVNYNFANLERQLMDRFLFSKSVITGIEQIEMFRYRTESTNALVFDELSQKVKQERINTTIQSQIHNELQKREFSDLCDSLVKLDIAISFLKSVGSDPDSLLFDFMCKTLKMDNPFPSLKAQQFTKCKNTLSWWITLSLEREKQQANSRYNQNAFESLSDNFKDPLKPDQITAIEEIVNGLSIDCIHILLVLTFECIVLRLDVPLTENLTEISLQDILIPYIESSPYEEDTLVHGYLKEAIEMLPSGNNNENRITTAQIVDFWKLINKLLISKQHNRQ</sequence>
<keyword evidence="2" id="KW-0963">Cytoplasm</keyword>
<evidence type="ECO:0000313" key="9">
    <source>
        <dbReference type="EMBL" id="CAC5361653.1"/>
    </source>
</evidence>
<protein>
    <submittedName>
        <fullName evidence="9">RNF213</fullName>
        <ecNumber evidence="9">2.3.2.27</ecNumber>
    </submittedName>
</protein>
<feature type="domain" description="RZ-type" evidence="8">
    <location>
        <begin position="973"/>
        <end position="1049"/>
    </location>
</feature>
<dbReference type="GO" id="GO:0061630">
    <property type="term" value="F:ubiquitin protein ligase activity"/>
    <property type="evidence" value="ECO:0007669"/>
    <property type="project" value="UniProtKB-EC"/>
</dbReference>
<gene>
    <name evidence="9" type="ORF">MCOR_3708</name>
</gene>
<reference evidence="9 10" key="1">
    <citation type="submission" date="2020-06" db="EMBL/GenBank/DDBJ databases">
        <authorList>
            <person name="Li R."/>
            <person name="Bekaert M."/>
        </authorList>
    </citation>
    <scope>NUCLEOTIDE SEQUENCE [LARGE SCALE GENOMIC DNA]</scope>
    <source>
        <strain evidence="10">wild</strain>
    </source>
</reference>
<feature type="region of interest" description="Disordered" evidence="7">
    <location>
        <begin position="1"/>
        <end position="29"/>
    </location>
</feature>
<organism evidence="9 10">
    <name type="scientific">Mytilus coruscus</name>
    <name type="common">Sea mussel</name>
    <dbReference type="NCBI Taxonomy" id="42192"/>
    <lineage>
        <taxon>Eukaryota</taxon>
        <taxon>Metazoa</taxon>
        <taxon>Spiralia</taxon>
        <taxon>Lophotrochozoa</taxon>
        <taxon>Mollusca</taxon>
        <taxon>Bivalvia</taxon>
        <taxon>Autobranchia</taxon>
        <taxon>Pteriomorphia</taxon>
        <taxon>Mytilida</taxon>
        <taxon>Mytiloidea</taxon>
        <taxon>Mytilidae</taxon>
        <taxon>Mytilinae</taxon>
        <taxon>Mytilus</taxon>
    </lineage>
</organism>
<dbReference type="EC" id="2.3.2.27" evidence="9"/>
<keyword evidence="9" id="KW-0808">Transferase</keyword>
<evidence type="ECO:0000256" key="2">
    <source>
        <dbReference type="ARBA" id="ARBA00022490"/>
    </source>
</evidence>
<dbReference type="Proteomes" id="UP000507470">
    <property type="component" value="Unassembled WGS sequence"/>
</dbReference>
<dbReference type="InterPro" id="IPR031248">
    <property type="entry name" value="RNF213"/>
</dbReference>
<evidence type="ECO:0000256" key="3">
    <source>
        <dbReference type="ARBA" id="ARBA00022723"/>
    </source>
</evidence>
<keyword evidence="9" id="KW-0012">Acyltransferase</keyword>
<dbReference type="EMBL" id="CACVKT020000654">
    <property type="protein sequence ID" value="CAC5361653.1"/>
    <property type="molecule type" value="Genomic_DNA"/>
</dbReference>
<keyword evidence="4" id="KW-0863">Zinc-finger</keyword>
<evidence type="ECO:0000313" key="10">
    <source>
        <dbReference type="Proteomes" id="UP000507470"/>
    </source>
</evidence>
<dbReference type="PANTHER" id="PTHR22605:SF16">
    <property type="entry name" value="E3 UBIQUITIN-PROTEIN LIGASE RNF213"/>
    <property type="match status" value="1"/>
</dbReference>
<evidence type="ECO:0000259" key="8">
    <source>
        <dbReference type="PROSITE" id="PS51981"/>
    </source>
</evidence>
<evidence type="ECO:0000256" key="6">
    <source>
        <dbReference type="ARBA" id="ARBA00022859"/>
    </source>
</evidence>
<keyword evidence="6" id="KW-0391">Immunity</keyword>
<keyword evidence="10" id="KW-1185">Reference proteome</keyword>
<evidence type="ECO:0000256" key="7">
    <source>
        <dbReference type="SAM" id="MobiDB-lite"/>
    </source>
</evidence>
<name>A0A6J8A5Q6_MYTCO</name>
<dbReference type="GO" id="GO:0008270">
    <property type="term" value="F:zinc ion binding"/>
    <property type="evidence" value="ECO:0007669"/>
    <property type="project" value="UniProtKB-KW"/>
</dbReference>
<dbReference type="PROSITE" id="PS51981">
    <property type="entry name" value="ZF_RZ"/>
    <property type="match status" value="1"/>
</dbReference>
<dbReference type="OrthoDB" id="6146834at2759"/>
<dbReference type="GO" id="GO:0005737">
    <property type="term" value="C:cytoplasm"/>
    <property type="evidence" value="ECO:0007669"/>
    <property type="project" value="UniProtKB-SubCell"/>
</dbReference>
<evidence type="ECO:0000256" key="4">
    <source>
        <dbReference type="ARBA" id="ARBA00022771"/>
    </source>
</evidence>
<dbReference type="GO" id="GO:0016887">
    <property type="term" value="F:ATP hydrolysis activity"/>
    <property type="evidence" value="ECO:0007669"/>
    <property type="project" value="InterPro"/>
</dbReference>
<dbReference type="GO" id="GO:0002376">
    <property type="term" value="P:immune system process"/>
    <property type="evidence" value="ECO:0007669"/>
    <property type="project" value="UniProtKB-KW"/>
</dbReference>
<keyword evidence="5" id="KW-0862">Zinc</keyword>
<dbReference type="Pfam" id="PF20173">
    <property type="entry name" value="ZnF_RZ-type"/>
    <property type="match status" value="1"/>
</dbReference>
<proteinExistence type="predicted"/>
<dbReference type="InterPro" id="IPR046439">
    <property type="entry name" value="ZF_RZ_dom"/>
</dbReference>
<comment type="subcellular location">
    <subcellularLocation>
        <location evidence="1">Cytoplasm</location>
    </subcellularLocation>
</comment>
<accession>A0A6J8A5Q6</accession>
<evidence type="ECO:0000256" key="5">
    <source>
        <dbReference type="ARBA" id="ARBA00022833"/>
    </source>
</evidence>
<keyword evidence="3" id="KW-0479">Metal-binding</keyword>